<dbReference type="eggNOG" id="ENOG502Z9TU">
    <property type="taxonomic scope" value="Bacteria"/>
</dbReference>
<dbReference type="STRING" id="1121428.DESHY_160189"/>
<name>K8DYY6_9FIRM</name>
<dbReference type="Pfam" id="PF24957">
    <property type="entry name" value="DrmE_C"/>
    <property type="match status" value="1"/>
</dbReference>
<dbReference type="InterPro" id="IPR056666">
    <property type="entry name" value="DrmE_C"/>
</dbReference>
<dbReference type="NCBIfam" id="NF038316">
    <property type="entry name" value="DrmE_fam"/>
    <property type="match status" value="1"/>
</dbReference>
<reference evidence="2 3" key="1">
    <citation type="journal article" date="2013" name="Genome Announc.">
        <title>Genome Sequence of the Sulfate-Reducing Bacterium Desulfotomaculum hydrothermale Lam5(T).</title>
        <authorList>
            <person name="Amin O."/>
            <person name="Fardeau M.L."/>
            <person name="Valette O."/>
            <person name="Hirschler-Rea A."/>
            <person name="Barbe V."/>
            <person name="Medigue C."/>
            <person name="Vacherie B."/>
            <person name="Ollivier B."/>
            <person name="Bertin P.N."/>
            <person name="Dolla A."/>
        </authorList>
    </citation>
    <scope>NUCLEOTIDE SEQUENCE [LARGE SCALE GENOMIC DNA]</scope>
    <source>
        <strain evidence="3">Lam5 / DSM 18033</strain>
    </source>
</reference>
<dbReference type="EMBL" id="CAOS01000008">
    <property type="protein sequence ID" value="CCO08065.1"/>
    <property type="molecule type" value="Genomic_DNA"/>
</dbReference>
<comment type="caution">
    <text evidence="2">The sequence shown here is derived from an EMBL/GenBank/DDBJ whole genome shotgun (WGS) entry which is preliminary data.</text>
</comment>
<evidence type="ECO:0000259" key="1">
    <source>
        <dbReference type="Pfam" id="PF24957"/>
    </source>
</evidence>
<dbReference type="InterPro" id="IPR049794">
    <property type="entry name" value="DrmE"/>
</dbReference>
<dbReference type="Proteomes" id="UP000009315">
    <property type="component" value="Unassembled WGS sequence"/>
</dbReference>
<protein>
    <recommendedName>
        <fullName evidence="1">DISARM protein DrmE C-terminal domain-containing protein</fullName>
    </recommendedName>
</protein>
<keyword evidence="3" id="KW-1185">Reference proteome</keyword>
<feature type="domain" description="DISARM protein DrmE C-terminal" evidence="1">
    <location>
        <begin position="608"/>
        <end position="781"/>
    </location>
</feature>
<dbReference type="OrthoDB" id="10013227at2"/>
<dbReference type="AlphaFoldDB" id="K8DYY6"/>
<evidence type="ECO:0000313" key="2">
    <source>
        <dbReference type="EMBL" id="CCO08065.1"/>
    </source>
</evidence>
<sequence length="832" mass="96466">MFPGHEVFNELAFLEKLDLTFDRYKHKFDEYDKANSYLFSRFALFNEPVYQLILHSTGVSLMLIASVVVPLIMLKKDIKDIKEASRNVTEYLKTGDKVKLDGCLGEFLGISEQKLKIRFKDTVIYIPFERAWRLNKYEGKAKRVNKYIHRPNPKVAKAKDYLCELLNLDETELPPVVKSKTLIVCDKHAVCNNLTNICFGNIPFTNILPAGYYNKKDEFERIGSDPLQRMPVVCFTASMGNAIEMIQNDPDIKSVVIYKTQKLKGHFTSLRELQKRLNNIIVLGDISDIDFDDIGYFLSLNFRIHSWTPEELGKLTLAEPSPSNNHFTRSRRVLKALVNQKCHIVNTQALEENIIEDIKHRLEKIRKSHFESDFKVPFISKSYSLLTYLRTMPLLLSEEQYAFCQTTVNQLEELKTEMFMAVNKLTFNDFGFVIEGLKSLINFYTKYHSKHRTFTDLVKTLNYNDCIVVNKDNQKEILRRWLKANCFNCRPQIISLNEFKTTKSFFNKAIFSGWFGEKHTRIFLNPSSNEQYLILYPFEEKWFRASQERLNNKLKKVSCNLTGQNVKHELQAEEDDMDTYIGNALNSLGYISNTASKLQVGEVNPTTEAYFVEFEEEYVAFLTDGYNCRCLSEEEENVIKKKVKELNTNDNLIFIKDSSEDIFEKLVKTVEESNPHIKELVLLSGLWRTALQEFKAKTRYSYENIQKLLKKHGVSRVTATIKSWINDESCIGPEDDAIRAITLMTGHQELLVKTEEVITACKKIRALHVQLGRYLARSVISSLMANSINQEDDMLQKITDDLTKYVQTVTVKRISKEKFIVPVGRTNRLLDK</sequence>
<gene>
    <name evidence="2" type="ORF">DESHY_160189</name>
</gene>
<proteinExistence type="predicted"/>
<evidence type="ECO:0000313" key="3">
    <source>
        <dbReference type="Proteomes" id="UP000009315"/>
    </source>
</evidence>
<dbReference type="RefSeq" id="WP_008411266.1">
    <property type="nucleotide sequence ID" value="NZ_CAOS01000008.1"/>
</dbReference>
<accession>K8DYY6</accession>
<organism evidence="2 3">
    <name type="scientific">Desulforamulus hydrothermalis Lam5 = DSM 18033</name>
    <dbReference type="NCBI Taxonomy" id="1121428"/>
    <lineage>
        <taxon>Bacteria</taxon>
        <taxon>Bacillati</taxon>
        <taxon>Bacillota</taxon>
        <taxon>Clostridia</taxon>
        <taxon>Eubacteriales</taxon>
        <taxon>Peptococcaceae</taxon>
        <taxon>Desulforamulus</taxon>
    </lineage>
</organism>